<evidence type="ECO:0000259" key="15">
    <source>
        <dbReference type="Pfam" id="PF02880"/>
    </source>
</evidence>
<dbReference type="InterPro" id="IPR016066">
    <property type="entry name" value="A-D-PHexomutase_CS"/>
</dbReference>
<dbReference type="GO" id="GO:0004615">
    <property type="term" value="F:phosphomannomutase activity"/>
    <property type="evidence" value="ECO:0007669"/>
    <property type="project" value="TreeGrafter"/>
</dbReference>
<sequence length="445" mass="48477">MGKLFGTDGVRGVFEKELTLDLAYQLGQAGAAVLGAGRHQAKIVIGMDTRISGGALEKSLADGIMSVGGEAILVGVLPTPAIAVITREVKADAGIVISASHNPFEFNGIKFFNNQGFKLPDAIENEIENIILENKEVILKKGGISRRLERPEIYYTNHIKKAMSGNLTGLRVVLDCANGASYIIAPEFFQSLGAEVIVMGNKPNGKNINDCCGSTHLGPLQNRVIQEKADIGIAFDGDADRCLAVDNFGNVIDGDKIMNLICRKMKIKNVLKRDTVVVTVMSNIGLDMALNEVGCKSIKTDVGDRYVLEAMVEGDYNLGGEQSGHLILLDHNTTGDGMLTALMLLELLRDESRDAKTLADLMTVYPQILVNAKVENRRKQDYINDDLIQKRIHEVETHFQGRGRVLIRPSGTEPLVRVMIEGKNQEELTVIANDLASLIEQRLGV</sequence>
<evidence type="ECO:0000256" key="2">
    <source>
        <dbReference type="ARBA" id="ARBA00022553"/>
    </source>
</evidence>
<dbReference type="InterPro" id="IPR050060">
    <property type="entry name" value="Phosphoglucosamine_mutase"/>
</dbReference>
<evidence type="ECO:0000259" key="13">
    <source>
        <dbReference type="Pfam" id="PF02878"/>
    </source>
</evidence>
<feature type="binding site" evidence="9">
    <location>
        <position position="240"/>
    </location>
    <ligand>
        <name>Mg(2+)</name>
        <dbReference type="ChEBI" id="CHEBI:18420"/>
    </ligand>
</feature>
<dbReference type="Proteomes" id="UP000616595">
    <property type="component" value="Unassembled WGS sequence"/>
</dbReference>
<dbReference type="InterPro" id="IPR036900">
    <property type="entry name" value="A-D-PHexomutase_C_sf"/>
</dbReference>
<dbReference type="FunFam" id="3.30.310.50:FF:000001">
    <property type="entry name" value="Phosphoglucosamine mutase"/>
    <property type="match status" value="1"/>
</dbReference>
<keyword evidence="5 9" id="KW-0413">Isomerase</keyword>
<dbReference type="PANTHER" id="PTHR42946:SF1">
    <property type="entry name" value="PHOSPHOGLUCOMUTASE (ALPHA-D-GLUCOSE-1,6-BISPHOSPHATE-DEPENDENT)"/>
    <property type="match status" value="1"/>
</dbReference>
<evidence type="ECO:0000256" key="3">
    <source>
        <dbReference type="ARBA" id="ARBA00022723"/>
    </source>
</evidence>
<evidence type="ECO:0000256" key="5">
    <source>
        <dbReference type="ARBA" id="ARBA00023235"/>
    </source>
</evidence>
<dbReference type="Gene3D" id="3.30.310.50">
    <property type="entry name" value="Alpha-D-phosphohexomutase, C-terminal domain"/>
    <property type="match status" value="1"/>
</dbReference>
<dbReference type="PROSITE" id="PS00710">
    <property type="entry name" value="PGM_PMM"/>
    <property type="match status" value="1"/>
</dbReference>
<dbReference type="GO" id="GO:0008966">
    <property type="term" value="F:phosphoglucosamine mutase activity"/>
    <property type="evidence" value="ECO:0007669"/>
    <property type="project" value="UniProtKB-UniRule"/>
</dbReference>
<evidence type="ECO:0000259" key="14">
    <source>
        <dbReference type="Pfam" id="PF02879"/>
    </source>
</evidence>
<dbReference type="InterPro" id="IPR005843">
    <property type="entry name" value="A-D-PHexomutase_C"/>
</dbReference>
<dbReference type="FunFam" id="3.40.120.10:FF:000001">
    <property type="entry name" value="Phosphoglucosamine mutase"/>
    <property type="match status" value="1"/>
</dbReference>
<keyword evidence="17" id="KW-1185">Reference proteome</keyword>
<keyword evidence="3 9" id="KW-0479">Metal-binding</keyword>
<dbReference type="PANTHER" id="PTHR42946">
    <property type="entry name" value="PHOSPHOHEXOSE MUTASE"/>
    <property type="match status" value="1"/>
</dbReference>
<feature type="domain" description="Alpha-D-phosphohexomutase alpha/beta/alpha" evidence="14">
    <location>
        <begin position="155"/>
        <end position="247"/>
    </location>
</feature>
<feature type="binding site" evidence="9">
    <location>
        <position position="238"/>
    </location>
    <ligand>
        <name>Mg(2+)</name>
        <dbReference type="ChEBI" id="CHEBI:18420"/>
    </ligand>
</feature>
<evidence type="ECO:0000256" key="4">
    <source>
        <dbReference type="ARBA" id="ARBA00022842"/>
    </source>
</evidence>
<dbReference type="InterPro" id="IPR006352">
    <property type="entry name" value="GlmM_bact"/>
</dbReference>
<dbReference type="SUPFAM" id="SSF55957">
    <property type="entry name" value="Phosphoglucomutase, C-terminal domain"/>
    <property type="match status" value="1"/>
</dbReference>
<feature type="domain" description="Alpha-D-phosphohexomutase alpha/beta/alpha" evidence="13">
    <location>
        <begin position="3"/>
        <end position="136"/>
    </location>
</feature>
<dbReference type="SUPFAM" id="SSF53738">
    <property type="entry name" value="Phosphoglucomutase, first 3 domains"/>
    <property type="match status" value="3"/>
</dbReference>
<dbReference type="GO" id="GO:0009252">
    <property type="term" value="P:peptidoglycan biosynthetic process"/>
    <property type="evidence" value="ECO:0007669"/>
    <property type="project" value="TreeGrafter"/>
</dbReference>
<dbReference type="RefSeq" id="WP_148567273.1">
    <property type="nucleotide sequence ID" value="NZ_RXYA01000008.1"/>
</dbReference>
<dbReference type="OrthoDB" id="9806956at2"/>
<comment type="function">
    <text evidence="9 11">Catalyzes the conversion of glucosamine-6-phosphate to glucosamine-1-phosphate.</text>
</comment>
<dbReference type="NCBIfam" id="TIGR01455">
    <property type="entry name" value="glmM"/>
    <property type="match status" value="1"/>
</dbReference>
<evidence type="ECO:0000256" key="11">
    <source>
        <dbReference type="RuleBase" id="RU004327"/>
    </source>
</evidence>
<feature type="domain" description="Alpha-D-phosphohexomutase C-terminal" evidence="12">
    <location>
        <begin position="369"/>
        <end position="436"/>
    </location>
</feature>
<feature type="binding site" evidence="9">
    <location>
        <position position="236"/>
    </location>
    <ligand>
        <name>Mg(2+)</name>
        <dbReference type="ChEBI" id="CHEBI:18420"/>
    </ligand>
</feature>
<keyword evidence="4 9" id="KW-0460">Magnesium</keyword>
<comment type="caution">
    <text evidence="16">The sequence shown here is derived from an EMBL/GenBank/DDBJ whole genome shotgun (WGS) entry which is preliminary data.</text>
</comment>
<dbReference type="HAMAP" id="MF_01554_B">
    <property type="entry name" value="GlmM_B"/>
    <property type="match status" value="1"/>
</dbReference>
<feature type="binding site" description="via phosphate group" evidence="9">
    <location>
        <position position="100"/>
    </location>
    <ligand>
        <name>Mg(2+)</name>
        <dbReference type="ChEBI" id="CHEBI:18420"/>
    </ligand>
</feature>
<dbReference type="InterPro" id="IPR016055">
    <property type="entry name" value="A-D-PHexomutase_a/b/a-I/II/III"/>
</dbReference>
<evidence type="ECO:0000259" key="12">
    <source>
        <dbReference type="Pfam" id="PF00408"/>
    </source>
</evidence>
<comment type="catalytic activity">
    <reaction evidence="6 9 11">
        <text>alpha-D-glucosamine 1-phosphate = D-glucosamine 6-phosphate</text>
        <dbReference type="Rhea" id="RHEA:23424"/>
        <dbReference type="ChEBI" id="CHEBI:58516"/>
        <dbReference type="ChEBI" id="CHEBI:58725"/>
        <dbReference type="EC" id="5.4.2.10"/>
    </reaction>
</comment>
<evidence type="ECO:0000313" key="16">
    <source>
        <dbReference type="EMBL" id="MBC3889613.1"/>
    </source>
</evidence>
<dbReference type="InterPro" id="IPR005846">
    <property type="entry name" value="A-D-PHexomutase_a/b/a-III"/>
</dbReference>
<dbReference type="FunFam" id="3.40.120.10:FF:000002">
    <property type="entry name" value="Phosphoglucosamine mutase"/>
    <property type="match status" value="1"/>
</dbReference>
<feature type="modified residue" description="Phosphoserine" evidence="9">
    <location>
        <position position="100"/>
    </location>
</feature>
<keyword evidence="2 9" id="KW-0597">Phosphoprotein</keyword>
<feature type="domain" description="Alpha-D-phosphohexomutase alpha/beta/alpha" evidence="15">
    <location>
        <begin position="253"/>
        <end position="364"/>
    </location>
</feature>
<name>A0A923HW50_9FIRM</name>
<evidence type="ECO:0000256" key="10">
    <source>
        <dbReference type="RuleBase" id="RU004326"/>
    </source>
</evidence>
<accession>A0A923HW50</accession>
<comment type="similarity">
    <text evidence="1 9 10">Belongs to the phosphohexose mutase family.</text>
</comment>
<organism evidence="16 17">
    <name type="scientific">Acetobacterium paludosum</name>
    <dbReference type="NCBI Taxonomy" id="52693"/>
    <lineage>
        <taxon>Bacteria</taxon>
        <taxon>Bacillati</taxon>
        <taxon>Bacillota</taxon>
        <taxon>Clostridia</taxon>
        <taxon>Eubacteriales</taxon>
        <taxon>Eubacteriaceae</taxon>
        <taxon>Acetobacterium</taxon>
    </lineage>
</organism>
<dbReference type="Pfam" id="PF00408">
    <property type="entry name" value="PGM_PMM_IV"/>
    <property type="match status" value="1"/>
</dbReference>
<dbReference type="GO" id="GO:0000287">
    <property type="term" value="F:magnesium ion binding"/>
    <property type="evidence" value="ECO:0007669"/>
    <property type="project" value="UniProtKB-UniRule"/>
</dbReference>
<evidence type="ECO:0000256" key="1">
    <source>
        <dbReference type="ARBA" id="ARBA00010231"/>
    </source>
</evidence>
<dbReference type="InterPro" id="IPR005844">
    <property type="entry name" value="A-D-PHexomutase_a/b/a-I"/>
</dbReference>
<evidence type="ECO:0000256" key="6">
    <source>
        <dbReference type="ARBA" id="ARBA00050364"/>
    </source>
</evidence>
<evidence type="ECO:0000256" key="9">
    <source>
        <dbReference type="HAMAP-Rule" id="MF_01554"/>
    </source>
</evidence>
<dbReference type="PRINTS" id="PR00509">
    <property type="entry name" value="PGMPMM"/>
</dbReference>
<evidence type="ECO:0000256" key="7">
    <source>
        <dbReference type="ARBA" id="ARBA00066330"/>
    </source>
</evidence>
<comment type="cofactor">
    <cofactor evidence="9">
        <name>Mg(2+)</name>
        <dbReference type="ChEBI" id="CHEBI:18420"/>
    </cofactor>
    <text evidence="9">Binds 1 Mg(2+) ion per subunit.</text>
</comment>
<gene>
    <name evidence="9" type="primary">glmM</name>
    <name evidence="16" type="ORF">GH810_14970</name>
</gene>
<feature type="active site" description="Phosphoserine intermediate" evidence="9">
    <location>
        <position position="100"/>
    </location>
</feature>
<dbReference type="Pfam" id="PF02879">
    <property type="entry name" value="PGM_PMM_II"/>
    <property type="match status" value="1"/>
</dbReference>
<proteinExistence type="inferred from homology"/>
<dbReference type="Gene3D" id="3.40.120.10">
    <property type="entry name" value="Alpha-D-Glucose-1,6-Bisphosphate, subunit A, domain 3"/>
    <property type="match status" value="3"/>
</dbReference>
<dbReference type="EC" id="5.4.2.10" evidence="7 9"/>
<evidence type="ECO:0000313" key="17">
    <source>
        <dbReference type="Proteomes" id="UP000616595"/>
    </source>
</evidence>
<dbReference type="GO" id="GO:0005829">
    <property type="term" value="C:cytosol"/>
    <property type="evidence" value="ECO:0007669"/>
    <property type="project" value="TreeGrafter"/>
</dbReference>
<dbReference type="Pfam" id="PF02878">
    <property type="entry name" value="PGM_PMM_I"/>
    <property type="match status" value="1"/>
</dbReference>
<dbReference type="GO" id="GO:0005975">
    <property type="term" value="P:carbohydrate metabolic process"/>
    <property type="evidence" value="ECO:0007669"/>
    <property type="project" value="InterPro"/>
</dbReference>
<dbReference type="InterPro" id="IPR005845">
    <property type="entry name" value="A-D-PHexomutase_a/b/a-II"/>
</dbReference>
<evidence type="ECO:0000256" key="8">
    <source>
        <dbReference type="ARBA" id="ARBA00068193"/>
    </source>
</evidence>
<dbReference type="AlphaFoldDB" id="A0A923HW50"/>
<dbReference type="GO" id="GO:0006048">
    <property type="term" value="P:UDP-N-acetylglucosamine biosynthetic process"/>
    <property type="evidence" value="ECO:0007669"/>
    <property type="project" value="TreeGrafter"/>
</dbReference>
<reference evidence="16" key="1">
    <citation type="submission" date="2019-10" db="EMBL/GenBank/DDBJ databases">
        <authorList>
            <person name="Ross D.E."/>
            <person name="Gulliver D."/>
        </authorList>
    </citation>
    <scope>NUCLEOTIDE SEQUENCE</scope>
    <source>
        <strain evidence="16">DER-2019</strain>
    </source>
</reference>
<protein>
    <recommendedName>
        <fullName evidence="8 9">Phosphoglucosamine mutase</fullName>
        <ecNumber evidence="7 9">5.4.2.10</ecNumber>
    </recommendedName>
</protein>
<dbReference type="Pfam" id="PF02880">
    <property type="entry name" value="PGM_PMM_III"/>
    <property type="match status" value="1"/>
</dbReference>
<dbReference type="InterPro" id="IPR005841">
    <property type="entry name" value="Alpha-D-phosphohexomutase_SF"/>
</dbReference>
<dbReference type="CDD" id="cd05802">
    <property type="entry name" value="GlmM"/>
    <property type="match status" value="1"/>
</dbReference>
<dbReference type="EMBL" id="WJBD01000021">
    <property type="protein sequence ID" value="MBC3889613.1"/>
    <property type="molecule type" value="Genomic_DNA"/>
</dbReference>
<comment type="PTM">
    <text evidence="9">Activated by phosphorylation.</text>
</comment>
<reference evidence="16" key="2">
    <citation type="submission" date="2020-10" db="EMBL/GenBank/DDBJ databases">
        <title>Comparative genomics of the Acetobacterium genus.</title>
        <authorList>
            <person name="Marshall C."/>
            <person name="May H."/>
            <person name="Norman S."/>
        </authorList>
    </citation>
    <scope>NUCLEOTIDE SEQUENCE</scope>
    <source>
        <strain evidence="16">DER-2019</strain>
    </source>
</reference>